<proteinExistence type="predicted"/>
<dbReference type="Gene3D" id="3.40.50.880">
    <property type="match status" value="1"/>
</dbReference>
<sequence>MIIGEGSMCQAFRVWIDEHTLIASNPGSGLAVAVKKWQNFLKHQDWLMNMDKRLGGQYPRDEAYEVVKLALNGVSCQAPSTWPASETLKMKPDGVFLSNGPGDPSAVPYAVETVKEIIGKLPFLASV</sequence>
<keyword evidence="3" id="KW-1185">Reference proteome</keyword>
<dbReference type="InterPro" id="IPR029062">
    <property type="entry name" value="Class_I_gatase-like"/>
</dbReference>
<reference evidence="2" key="2">
    <citation type="submission" date="2020-08" db="EMBL/GenBank/DDBJ databases">
        <title>Plant Genome Project.</title>
        <authorList>
            <person name="Zhang R.-G."/>
        </authorList>
    </citation>
    <scope>NUCLEOTIDE SEQUENCE</scope>
    <source>
        <strain evidence="2">Huo1</strain>
        <tissue evidence="2">Leaf</tissue>
    </source>
</reference>
<evidence type="ECO:0000259" key="1">
    <source>
        <dbReference type="Pfam" id="PF00117"/>
    </source>
</evidence>
<dbReference type="SUPFAM" id="SSF52317">
    <property type="entry name" value="Class I glutamine amidotransferase-like"/>
    <property type="match status" value="1"/>
</dbReference>
<dbReference type="EMBL" id="PNBA02000006">
    <property type="protein sequence ID" value="KAG6419893.1"/>
    <property type="molecule type" value="Genomic_DNA"/>
</dbReference>
<feature type="domain" description="Glutamine amidotransferase" evidence="1">
    <location>
        <begin position="79"/>
        <end position="124"/>
    </location>
</feature>
<comment type="caution">
    <text evidence="2">The sequence shown here is derived from an EMBL/GenBank/DDBJ whole genome shotgun (WGS) entry which is preliminary data.</text>
</comment>
<evidence type="ECO:0000313" key="3">
    <source>
        <dbReference type="Proteomes" id="UP000298416"/>
    </source>
</evidence>
<gene>
    <name evidence="2" type="ORF">SASPL_116405</name>
</gene>
<reference evidence="2" key="1">
    <citation type="submission" date="2018-01" db="EMBL/GenBank/DDBJ databases">
        <authorList>
            <person name="Mao J.F."/>
        </authorList>
    </citation>
    <scope>NUCLEOTIDE SEQUENCE</scope>
    <source>
        <strain evidence="2">Huo1</strain>
        <tissue evidence="2">Leaf</tissue>
    </source>
</reference>
<dbReference type="Pfam" id="PF00117">
    <property type="entry name" value="GATase"/>
    <property type="match status" value="1"/>
</dbReference>
<name>A0A8X8ZWU2_SALSN</name>
<dbReference type="InterPro" id="IPR017926">
    <property type="entry name" value="GATASE"/>
</dbReference>
<evidence type="ECO:0000313" key="2">
    <source>
        <dbReference type="EMBL" id="KAG6419893.1"/>
    </source>
</evidence>
<protein>
    <recommendedName>
        <fullName evidence="1">Glutamine amidotransferase domain-containing protein</fullName>
    </recommendedName>
</protein>
<dbReference type="AlphaFoldDB" id="A0A8X8ZWU2"/>
<accession>A0A8X8ZWU2</accession>
<organism evidence="2">
    <name type="scientific">Salvia splendens</name>
    <name type="common">Scarlet sage</name>
    <dbReference type="NCBI Taxonomy" id="180675"/>
    <lineage>
        <taxon>Eukaryota</taxon>
        <taxon>Viridiplantae</taxon>
        <taxon>Streptophyta</taxon>
        <taxon>Embryophyta</taxon>
        <taxon>Tracheophyta</taxon>
        <taxon>Spermatophyta</taxon>
        <taxon>Magnoliopsida</taxon>
        <taxon>eudicotyledons</taxon>
        <taxon>Gunneridae</taxon>
        <taxon>Pentapetalae</taxon>
        <taxon>asterids</taxon>
        <taxon>lamiids</taxon>
        <taxon>Lamiales</taxon>
        <taxon>Lamiaceae</taxon>
        <taxon>Nepetoideae</taxon>
        <taxon>Mentheae</taxon>
        <taxon>Salviinae</taxon>
        <taxon>Salvia</taxon>
        <taxon>Salvia subgen. Calosphace</taxon>
        <taxon>core Calosphace</taxon>
    </lineage>
</organism>
<dbReference type="Proteomes" id="UP000298416">
    <property type="component" value="Unassembled WGS sequence"/>
</dbReference>